<dbReference type="Gene3D" id="3.40.50.300">
    <property type="entry name" value="P-loop containing nucleotide triphosphate hydrolases"/>
    <property type="match status" value="1"/>
</dbReference>
<sequence>MNPDHPDHSPNDEAAENAVLDDAGNLDTHAIGLLGTSTQQVSVSLPVVHGDDDDDEDVVDDEVSFVRDVVGDAVVDGESSEASAPAEAAEPTDPESADEDVVEGDLETGEQPFVTVDIDAHTAEIITDVEPEAGDDGDGPGAAAEAPDVAPSRPVPEAASGAVSDVEPDVAQGSPHEASLGQDERVSETPTDAPSPAPTTGVSAPAATSRSAAAGEANTGSVPATRWEAQHPGEPHPTGRAEEVERVQTRAEVALTSKRLGEFEAGRETADLLTADRLLDPAQMARPEPEGYWQQLIYALSGKRIHLGDSKKAQARKELDRKIAAPLPGAARFVPVMSRKGGVGKTTVTTLLGMALADARDDRVIAVDANPDRGTLADRIGRTSGKTVRDLARVRGQVSGYSDISSIVARDETRLDVLASDADPQVSEAFNGRDYHDVASVAAHYYSIVLTDTGTGVVHSVMGATLDLADQLVLVAGLSVDEARLASETLTWLETNGYAEQVRKAVVVLNSGRPGAPLVQLDQLEAHFRTRVRAVVRMPYDAHIATGSSIVFRDLDAGTRQAARDLAAVVVEGLRSTPAAA</sequence>
<dbReference type="EMBL" id="JAWJYN010000002">
    <property type="protein sequence ID" value="MDZ8162609.1"/>
    <property type="molecule type" value="Genomic_DNA"/>
</dbReference>
<feature type="compositionally biased region" description="Basic and acidic residues" evidence="1">
    <location>
        <begin position="1"/>
        <end position="11"/>
    </location>
</feature>
<comment type="caution">
    <text evidence="3">The sequence shown here is derived from an EMBL/GenBank/DDBJ whole genome shotgun (WGS) entry which is preliminary data.</text>
</comment>
<dbReference type="PANTHER" id="PTHR43384">
    <property type="entry name" value="SEPTUM SITE-DETERMINING PROTEIN MIND HOMOLOG, CHLOROPLASTIC-RELATED"/>
    <property type="match status" value="1"/>
</dbReference>
<proteinExistence type="predicted"/>
<dbReference type="InterPro" id="IPR027417">
    <property type="entry name" value="P-loop_NTPase"/>
</dbReference>
<gene>
    <name evidence="3" type="ORF">R2Q92_12260</name>
</gene>
<feature type="compositionally biased region" description="Low complexity" evidence="1">
    <location>
        <begin position="189"/>
        <end position="217"/>
    </location>
</feature>
<feature type="compositionally biased region" description="Low complexity" evidence="1">
    <location>
        <begin position="70"/>
        <end position="89"/>
    </location>
</feature>
<accession>A0ABU5N987</accession>
<keyword evidence="4" id="KW-1185">Reference proteome</keyword>
<reference evidence="3 4" key="1">
    <citation type="submission" date="2023-10" db="EMBL/GenBank/DDBJ databases">
        <title>Microbacterium xanthum sp. nov., isolated from seaweed.</title>
        <authorList>
            <person name="Lee S.D."/>
        </authorList>
    </citation>
    <scope>NUCLEOTIDE SEQUENCE [LARGE SCALE GENOMIC DNA]</scope>
    <source>
        <strain evidence="3 4">KCTC 19124</strain>
    </source>
</reference>
<name>A0ABU5N987_9MICO</name>
<dbReference type="Pfam" id="PF01656">
    <property type="entry name" value="CbiA"/>
    <property type="match status" value="1"/>
</dbReference>
<dbReference type="InterPro" id="IPR050625">
    <property type="entry name" value="ParA/MinD_ATPase"/>
</dbReference>
<feature type="domain" description="CobQ/CobB/MinD/ParA nucleotide binding" evidence="2">
    <location>
        <begin position="336"/>
        <end position="543"/>
    </location>
</feature>
<evidence type="ECO:0000313" key="4">
    <source>
        <dbReference type="Proteomes" id="UP001291912"/>
    </source>
</evidence>
<evidence type="ECO:0000313" key="3">
    <source>
        <dbReference type="EMBL" id="MDZ8162609.1"/>
    </source>
</evidence>
<dbReference type="PANTHER" id="PTHR43384:SF14">
    <property type="entry name" value="ESX-1 SECRETION-ASSOCIATED PROTEIN ESPI"/>
    <property type="match status" value="1"/>
</dbReference>
<evidence type="ECO:0000259" key="2">
    <source>
        <dbReference type="Pfam" id="PF01656"/>
    </source>
</evidence>
<feature type="region of interest" description="Disordered" evidence="1">
    <location>
        <begin position="1"/>
        <end position="23"/>
    </location>
</feature>
<dbReference type="InterPro" id="IPR002586">
    <property type="entry name" value="CobQ/CobB/MinD/ParA_Nub-bd_dom"/>
</dbReference>
<feature type="compositionally biased region" description="Acidic residues" evidence="1">
    <location>
        <begin position="90"/>
        <end position="108"/>
    </location>
</feature>
<feature type="region of interest" description="Disordered" evidence="1">
    <location>
        <begin position="37"/>
        <end position="57"/>
    </location>
</feature>
<feature type="compositionally biased region" description="Low complexity" evidence="1">
    <location>
        <begin position="141"/>
        <end position="151"/>
    </location>
</feature>
<feature type="region of interest" description="Disordered" evidence="1">
    <location>
        <begin position="70"/>
        <end position="246"/>
    </location>
</feature>
<dbReference type="SUPFAM" id="SSF52540">
    <property type="entry name" value="P-loop containing nucleoside triphosphate hydrolases"/>
    <property type="match status" value="1"/>
</dbReference>
<evidence type="ECO:0000256" key="1">
    <source>
        <dbReference type="SAM" id="MobiDB-lite"/>
    </source>
</evidence>
<feature type="compositionally biased region" description="Acidic residues" evidence="1">
    <location>
        <begin position="127"/>
        <end position="138"/>
    </location>
</feature>
<feature type="compositionally biased region" description="Basic and acidic residues" evidence="1">
    <location>
        <begin position="228"/>
        <end position="246"/>
    </location>
</feature>
<dbReference type="Proteomes" id="UP001291912">
    <property type="component" value="Unassembled WGS sequence"/>
</dbReference>
<dbReference type="RefSeq" id="WP_194425351.1">
    <property type="nucleotide sequence ID" value="NZ_BAAAPT010000002.1"/>
</dbReference>
<organism evidence="3 4">
    <name type="scientific">Microbacterium aquimaris</name>
    <dbReference type="NCBI Taxonomy" id="459816"/>
    <lineage>
        <taxon>Bacteria</taxon>
        <taxon>Bacillati</taxon>
        <taxon>Actinomycetota</taxon>
        <taxon>Actinomycetes</taxon>
        <taxon>Micrococcales</taxon>
        <taxon>Microbacteriaceae</taxon>
        <taxon>Microbacterium</taxon>
    </lineage>
</organism>
<protein>
    <submittedName>
        <fullName evidence="3">AAA family ATPase</fullName>
    </submittedName>
</protein>